<sequence>MATLFQSFRGSAMPKRLLRYALARLDLLDSDALDLDNLDLAIGRNTVLEFRDVGIKLPKLAKLLGLPPTFTLLKAKVILLRVTIPMDIYSSSLKIEVDRVDVQLKVDSKDDIDGRSRTTIRGPTDVVPNTVDLAQSFLEQQSPKEKEELEAALSAETQDVGGSLVLGEDEDEQDEGSYGTGQALSLPAFLANFLQGIVDRTQIQIRGVTFQLDVSVPLEPNLNAPDVVTVKLALGQIDVEGVTTSLGSDEQDRPKFVHKEGKRLVSLQDITAFLISEANVFSTFERTTSVPPSLSPQSSAASALRSPVSRESTSMPFQEQEVEGRSTQLPSFEDNLGDSEAALNIPYDLSDEDDQEPGNKTAASSMSTPRASILHDHLAHQDESSSFLQGFTPYTAATPGIHLDADQMDEMSPQPAHDLSTHNQISLSNSVLSNSSSGSSGQEPTEDLTESHLYTHEDAESMYMSAFSQHEPTPQSVVPNELYIDPSESSVGVSSPQGTRDEPSSSLGATYGLEDSQASSTIGFQGLKTSPGLDASTISEQSDSSPAPIIPPSSDGNTEAGPESSIQGERHDRKSQSPNECLTPREPTRLAKKVLALDTLSLYLPSSQKSVHVVPLDGQSSPGEPQPLSPSLASSVFPHIPGAFGASTSLPPSPPPISPTSIELDNQEPNDGILEAILSPISIQFDASIGFILAMVVSRLLGAISPSKEEPAQQTAKDNPSATNQATDHQAVKVTLQAVSILFLERLGGVSEAPDSIFGVRTSNFDEDILLQAQLRNVQCLLSSDETVIDAEGFTFGYAGDDNHIISFDRSKEMMASVKDAVPSPGSEVSIKLKKGGPSSKIDIATLPLQICLDLRRLDETFSWFGGLSSFLNMGSSIASINGIGNSQPAKPPARPASRGVKFDTPINPDDRSATSDNKINMRINTVRLDLIGKDCNVILETSAFKLVSRDEGIGIALRKIQVHGPYSNESGPHPPISVTITGSRIEYSMTPKEADLERLLELISPSKLRDTPDDDEIMVDTLLRQRRKGSVLRLKFDNVAADISNIPHLGCLPSLGEDLARLGTVAKYLPEDDRPGLMSLILVRNAHVSVDVGGRFGVISASMAHFDVAHVSVPSLLAVAARSLEVNRNQIEELVGSSLLASHGDEETPVLVIRLIGGTVEPTITVKLRGLNVEYRVPTIIDLLNLGEDATRQDFEAGLAASVAQFGEQAHVAISGTSAITADSRTIGQDRQKLPVVELYFLDCVVGLNPLGMTSKMGIVLSDSCLKVWLEEKGDAKATWHIKQASILLIDDVALLDPEGKQNVKRHVHRPSDPVSAKIWDMDSVLCAQGFVSISQIRAAIIRVKAIQDEDGQRLIDVEVQDNFLVLETCADSTQTLIGLGNALKPPTPPSKENKFKTEIVPIEDMLASISQDAFGKAEGDYNFDDDFGEPEESDWTEDDLDEDLDIMGALGSQDDGQNTRQLLFDATSSSIMSDRTTTQYANDEVIFSGFSENPSHANSPDMSVENAFFASVPASETPQPEWKSAKMREVVPKEATIKKYPLKIKIRDMHLIWNLFDGYDWQRTRETIGKTVEEIQAKAYERRARMDRRMGYHEEDGLEEEAVSDFLFNSIYIGIPSHQDPRELSQNINQELYGINPSDTESVATTAFTTTTSRMGGPSRPKGKRLKLTRSKHHKITFELSGVNAVVRLLEPGSEETQSLIRVHIRDLDVYDHVPTSTWKRFAMYDEDHGPREMGVPMVDLKVRIVRPVLDVTAEEIVMFVNVLPLRLHVDQDALDFITRFFGFKDDTIKTTSSPSDVPFIQRAEIYDIPVKLDFKPKRVDYAGIRSGRTTEFMNFIILDNASMVMRHAIIYGALGFERFGEMLNDVWMPEIKRHQLPGVLAGLAPVRSLVDVGSGFRHLYEIPIREYKRNGRVVRSIGKGAAAFARTTGTELIKLGAKVAIGTQNMLQGAEGLLVETPEHNRYGVAGPSTVQRPGEWEEIDDSEEDTRHQISLYANQPTGVIQGLRHGYRSLSRDISIARQAIIAVPGEVRESSSATGAAKAVLEKAPIFIFRPAIGATKAIGQTLLGATNSLDPQNLRRMDNSFHGLVARTHSHLHAHLHAHSSFVSLSY</sequence>
<reference evidence="14" key="1">
    <citation type="submission" date="2021-01" db="EMBL/GenBank/DDBJ databases">
        <title>Deciphering the adaptive evolutionary patterns associated with biogeogrpahic diversity in the finger millet blast pathogen Magnaporthe oryzae in Eastern Africa.</title>
        <authorList>
            <person name="Onyema G."/>
            <person name="Shittu T.A."/>
            <person name="Dodsworth S."/>
            <person name="Devilliers S."/>
            <person name="Muthumeenakshi S."/>
            <person name="Sreenivasaprasad S."/>
        </authorList>
    </citation>
    <scope>NUCLEOTIDE SEQUENCE</scope>
    <source>
        <strain evidence="14">D15/s37</strain>
    </source>
</reference>
<proteinExistence type="inferred from homology"/>
<feature type="compositionally biased region" description="Polar residues" evidence="13">
    <location>
        <begin position="487"/>
        <end position="508"/>
    </location>
</feature>
<evidence type="ECO:0000256" key="1">
    <source>
        <dbReference type="ARBA" id="ARBA00004406"/>
    </source>
</evidence>
<feature type="region of interest" description="Disordered" evidence="13">
    <location>
        <begin position="287"/>
        <end position="336"/>
    </location>
</feature>
<feature type="compositionally biased region" description="Polar residues" evidence="13">
    <location>
        <begin position="712"/>
        <end position="727"/>
    </location>
</feature>
<dbReference type="PANTHER" id="PTHR13190:SF1">
    <property type="entry name" value="AUTOPHAGY-RELATED 2, ISOFORM A"/>
    <property type="match status" value="1"/>
</dbReference>
<comment type="subcellular location">
    <subcellularLocation>
        <location evidence="1">Endoplasmic reticulum membrane</location>
        <topology evidence="1">Peripheral membrane protein</topology>
    </subcellularLocation>
    <subcellularLocation>
        <location evidence="2">Preautophagosomal structure membrane</location>
        <topology evidence="2">Peripheral membrane protein</topology>
    </subcellularLocation>
</comment>
<feature type="compositionally biased region" description="Low complexity" evidence="13">
    <location>
        <begin position="542"/>
        <end position="555"/>
    </location>
</feature>
<dbReference type="Proteomes" id="UP001059893">
    <property type="component" value="Unassembled WGS sequence"/>
</dbReference>
<evidence type="ECO:0000256" key="2">
    <source>
        <dbReference type="ARBA" id="ARBA00004623"/>
    </source>
</evidence>
<keyword evidence="8" id="KW-0445">Lipid transport</keyword>
<feature type="region of interest" description="Disordered" evidence="13">
    <location>
        <begin position="523"/>
        <end position="587"/>
    </location>
</feature>
<dbReference type="Pfam" id="PF13329">
    <property type="entry name" value="ATG2_CAD"/>
    <property type="match status" value="1"/>
</dbReference>
<protein>
    <recommendedName>
        <fullName evidence="4">Autophagy-related protein 2</fullName>
    </recommendedName>
</protein>
<evidence type="ECO:0000256" key="7">
    <source>
        <dbReference type="ARBA" id="ARBA00023006"/>
    </source>
</evidence>
<keyword evidence="6" id="KW-0256">Endoplasmic reticulum</keyword>
<evidence type="ECO:0000256" key="13">
    <source>
        <dbReference type="SAM" id="MobiDB-lite"/>
    </source>
</evidence>
<keyword evidence="7" id="KW-0072">Autophagy</keyword>
<evidence type="ECO:0000256" key="5">
    <source>
        <dbReference type="ARBA" id="ARBA00022448"/>
    </source>
</evidence>
<keyword evidence="5" id="KW-0813">Transport</keyword>
<feature type="region of interest" description="Disordered" evidence="13">
    <location>
        <begin position="486"/>
        <end position="511"/>
    </location>
</feature>
<feature type="region of interest" description="Disordered" evidence="13">
    <location>
        <begin position="885"/>
        <end position="917"/>
    </location>
</feature>
<keyword evidence="15" id="KW-1185">Reference proteome</keyword>
<keyword evidence="9" id="KW-0472">Membrane</keyword>
<evidence type="ECO:0000256" key="9">
    <source>
        <dbReference type="ARBA" id="ARBA00023136"/>
    </source>
</evidence>
<organism evidence="14 15">
    <name type="scientific">Pyricularia grisea</name>
    <name type="common">Crabgrass-specific blast fungus</name>
    <name type="synonym">Magnaporthe grisea</name>
    <dbReference type="NCBI Taxonomy" id="148305"/>
    <lineage>
        <taxon>Eukaryota</taxon>
        <taxon>Fungi</taxon>
        <taxon>Dikarya</taxon>
        <taxon>Ascomycota</taxon>
        <taxon>Pezizomycotina</taxon>
        <taxon>Sordariomycetes</taxon>
        <taxon>Sordariomycetidae</taxon>
        <taxon>Magnaporthales</taxon>
        <taxon>Pyriculariaceae</taxon>
        <taxon>Pyricularia</taxon>
    </lineage>
</organism>
<evidence type="ECO:0000256" key="10">
    <source>
        <dbReference type="ARBA" id="ARBA00024479"/>
    </source>
</evidence>
<evidence type="ECO:0000256" key="3">
    <source>
        <dbReference type="ARBA" id="ARBA00009714"/>
    </source>
</evidence>
<comment type="catalytic activity">
    <reaction evidence="12">
        <text>a 1,2-diacyl-sn-glycero-3-phosphocholine(in) = a 1,2-diacyl-sn-glycero-3-phosphocholine(out)</text>
        <dbReference type="Rhea" id="RHEA:38571"/>
        <dbReference type="ChEBI" id="CHEBI:57643"/>
    </reaction>
</comment>
<dbReference type="EMBL" id="JABSND010000305">
    <property type="protein sequence ID" value="KAI6292243.1"/>
    <property type="molecule type" value="Genomic_DNA"/>
</dbReference>
<comment type="catalytic activity">
    <reaction evidence="10">
        <text>a 1,2-diacyl-sn-glycero-3-phospho-L-serine(in) = a 1,2-diacyl-sn-glycero-3-phospho-L-serine(out)</text>
        <dbReference type="Rhea" id="RHEA:38663"/>
        <dbReference type="ChEBI" id="CHEBI:57262"/>
    </reaction>
</comment>
<name>A0ABQ8N6W6_PYRGI</name>
<evidence type="ECO:0000256" key="11">
    <source>
        <dbReference type="ARBA" id="ARBA00024615"/>
    </source>
</evidence>
<feature type="region of interest" description="Disordered" evidence="13">
    <location>
        <begin position="429"/>
        <end position="449"/>
    </location>
</feature>
<comment type="similarity">
    <text evidence="3">Belongs to the ATG2 family.</text>
</comment>
<dbReference type="InterPro" id="IPR026849">
    <property type="entry name" value="ATG2"/>
</dbReference>
<feature type="compositionally biased region" description="Low complexity" evidence="13">
    <location>
        <begin position="429"/>
        <end position="441"/>
    </location>
</feature>
<evidence type="ECO:0000256" key="6">
    <source>
        <dbReference type="ARBA" id="ARBA00022824"/>
    </source>
</evidence>
<evidence type="ECO:0000256" key="8">
    <source>
        <dbReference type="ARBA" id="ARBA00023055"/>
    </source>
</evidence>
<feature type="region of interest" description="Disordered" evidence="13">
    <location>
        <begin position="348"/>
        <end position="369"/>
    </location>
</feature>
<accession>A0ABQ8N6W6</accession>
<feature type="region of interest" description="Disordered" evidence="13">
    <location>
        <begin position="645"/>
        <end position="664"/>
    </location>
</feature>
<dbReference type="PANTHER" id="PTHR13190">
    <property type="entry name" value="AUTOPHAGY-RELATED 2, ISOFORM A"/>
    <property type="match status" value="1"/>
</dbReference>
<gene>
    <name evidence="14" type="primary">ATG2</name>
    <name evidence="14" type="ORF">MCOR33_009997</name>
</gene>
<evidence type="ECO:0000313" key="14">
    <source>
        <dbReference type="EMBL" id="KAI6292243.1"/>
    </source>
</evidence>
<evidence type="ECO:0000313" key="15">
    <source>
        <dbReference type="Proteomes" id="UP001059893"/>
    </source>
</evidence>
<evidence type="ECO:0000256" key="4">
    <source>
        <dbReference type="ARBA" id="ARBA00018070"/>
    </source>
</evidence>
<comment type="caution">
    <text evidence="14">The sequence shown here is derived from an EMBL/GenBank/DDBJ whole genome shotgun (WGS) entry which is preliminary data.</text>
</comment>
<comment type="catalytic activity">
    <reaction evidence="11">
        <text>a 1,2-diacyl-sn-glycero-3-phosphoethanolamine(in) = a 1,2-diacyl-sn-glycero-3-phosphoethanolamine(out)</text>
        <dbReference type="Rhea" id="RHEA:38895"/>
        <dbReference type="ChEBI" id="CHEBI:64612"/>
    </reaction>
</comment>
<evidence type="ECO:0000256" key="12">
    <source>
        <dbReference type="ARBA" id="ARBA00024631"/>
    </source>
</evidence>
<feature type="compositionally biased region" description="Low complexity" evidence="13">
    <location>
        <begin position="289"/>
        <end position="307"/>
    </location>
</feature>
<feature type="region of interest" description="Disordered" evidence="13">
    <location>
        <begin position="708"/>
        <end position="727"/>
    </location>
</feature>